<dbReference type="AlphaFoldDB" id="A0A5J4RT02"/>
<gene>
    <name evidence="1" type="ORF">EZS27_015678</name>
</gene>
<organism evidence="1">
    <name type="scientific">termite gut metagenome</name>
    <dbReference type="NCBI Taxonomy" id="433724"/>
    <lineage>
        <taxon>unclassified sequences</taxon>
        <taxon>metagenomes</taxon>
        <taxon>organismal metagenomes</taxon>
    </lineage>
</organism>
<reference evidence="1" key="1">
    <citation type="submission" date="2019-03" db="EMBL/GenBank/DDBJ databases">
        <title>Single cell metagenomics reveals metabolic interactions within the superorganism composed of flagellate Streblomastix strix and complex community of Bacteroidetes bacteria on its surface.</title>
        <authorList>
            <person name="Treitli S.C."/>
            <person name="Kolisko M."/>
            <person name="Husnik F."/>
            <person name="Keeling P."/>
            <person name="Hampl V."/>
        </authorList>
    </citation>
    <scope>NUCLEOTIDE SEQUENCE</scope>
    <source>
        <strain evidence="1">STM</strain>
    </source>
</reference>
<protein>
    <submittedName>
        <fullName evidence="1">Uncharacterized protein</fullName>
    </submittedName>
</protein>
<proteinExistence type="predicted"/>
<accession>A0A5J4RT02</accession>
<comment type="caution">
    <text evidence="1">The sequence shown here is derived from an EMBL/GenBank/DDBJ whole genome shotgun (WGS) entry which is preliminary data.</text>
</comment>
<name>A0A5J4RT02_9ZZZZ</name>
<sequence>MNLSYLPEIDKKKQLYIRQTPGLESYFNKAEHNIRSHPNKGAREIVELDSGKKIVCRRVSVRVSYFSYRMPYARSEVTLVYYQASPEDIKVIALFFP</sequence>
<dbReference type="EMBL" id="SNRY01000822">
    <property type="protein sequence ID" value="KAA6336153.1"/>
    <property type="molecule type" value="Genomic_DNA"/>
</dbReference>
<evidence type="ECO:0000313" key="1">
    <source>
        <dbReference type="EMBL" id="KAA6336153.1"/>
    </source>
</evidence>